<dbReference type="PANTHER" id="PTHR46568:SF1">
    <property type="entry name" value="ALKYLDIHYDROXYACETONEPHOSPHATE SYNTHASE, PEROXISOMAL"/>
    <property type="match status" value="1"/>
</dbReference>
<dbReference type="InterPro" id="IPR004113">
    <property type="entry name" value="FAD-bd_oxidored_4_C"/>
</dbReference>
<dbReference type="OrthoDB" id="9811557at2"/>
<protein>
    <submittedName>
        <fullName evidence="9">FAD-binding oxidoreductase</fullName>
    </submittedName>
</protein>
<evidence type="ECO:0000256" key="2">
    <source>
        <dbReference type="ARBA" id="ARBA00022630"/>
    </source>
</evidence>
<dbReference type="InterPro" id="IPR036318">
    <property type="entry name" value="FAD-bd_PCMH-like_sf"/>
</dbReference>
<reference evidence="9 10" key="1">
    <citation type="journal article" date="2011" name="Int. J. Syst. Evol. Microbiol.">
        <title>Description of Undibacterium oligocarboniphilum sp. nov., isolated from purified water, and Undibacterium pigrum strain CCUG 49012 as the type strain of Undibacterium parvum sp. nov., and emended descriptions of the genus Undibacterium and the species Undibacterium pigrum.</title>
        <authorList>
            <person name="Eder W."/>
            <person name="Wanner G."/>
            <person name="Ludwig W."/>
            <person name="Busse H.J."/>
            <person name="Ziemke-Kageler F."/>
            <person name="Lang E."/>
        </authorList>
    </citation>
    <scope>NUCLEOTIDE SEQUENCE [LARGE SCALE GENOMIC DNA]</scope>
    <source>
        <strain evidence="9 10">DSM 23061</strain>
    </source>
</reference>
<evidence type="ECO:0000259" key="8">
    <source>
        <dbReference type="PROSITE" id="PS51387"/>
    </source>
</evidence>
<evidence type="ECO:0000256" key="5">
    <source>
        <dbReference type="PIRSR" id="PIRSR625650-2"/>
    </source>
</evidence>
<dbReference type="InterPro" id="IPR016169">
    <property type="entry name" value="FAD-bd_PCMH_sub2"/>
</dbReference>
<evidence type="ECO:0000256" key="6">
    <source>
        <dbReference type="PIRSR" id="PIRSR625650-3"/>
    </source>
</evidence>
<dbReference type="Pfam" id="PF02913">
    <property type="entry name" value="FAD-oxidase_C"/>
    <property type="match status" value="1"/>
</dbReference>
<dbReference type="InterPro" id="IPR006094">
    <property type="entry name" value="Oxid_FAD_bind_N"/>
</dbReference>
<dbReference type="InterPro" id="IPR016164">
    <property type="entry name" value="FAD-linked_Oxase-like_C"/>
</dbReference>
<feature type="domain" description="FAD-binding PCMH-type" evidence="8">
    <location>
        <begin position="84"/>
        <end position="264"/>
    </location>
</feature>
<dbReference type="InterPro" id="IPR016166">
    <property type="entry name" value="FAD-bd_PCMH"/>
</dbReference>
<dbReference type="Gene3D" id="1.10.45.10">
    <property type="entry name" value="Vanillyl-alcohol Oxidase, Chain A, domain 4"/>
    <property type="match status" value="1"/>
</dbReference>
<dbReference type="GO" id="GO:0008610">
    <property type="term" value="P:lipid biosynthetic process"/>
    <property type="evidence" value="ECO:0007669"/>
    <property type="project" value="InterPro"/>
</dbReference>
<proteinExistence type="inferred from homology"/>
<dbReference type="AlphaFoldDB" id="A0A3Q9BP05"/>
<dbReference type="RefSeq" id="WP_126126641.1">
    <property type="nucleotide sequence ID" value="NZ_CP034464.1"/>
</dbReference>
<dbReference type="GO" id="GO:0008609">
    <property type="term" value="F:alkylglycerone-phosphate synthase activity"/>
    <property type="evidence" value="ECO:0007669"/>
    <property type="project" value="InterPro"/>
</dbReference>
<dbReference type="InterPro" id="IPR025650">
    <property type="entry name" value="Alkyl-DHAP_Synthase"/>
</dbReference>
<feature type="site" description="Important for enzyme activity" evidence="7">
    <location>
        <position position="299"/>
    </location>
</feature>
<keyword evidence="10" id="KW-1185">Reference proteome</keyword>
<dbReference type="InterPro" id="IPR016171">
    <property type="entry name" value="Vanillyl_alc_oxidase_C-sub2"/>
</dbReference>
<dbReference type="PROSITE" id="PS51387">
    <property type="entry name" value="FAD_PCMH"/>
    <property type="match status" value="1"/>
</dbReference>
<evidence type="ECO:0000256" key="3">
    <source>
        <dbReference type="ARBA" id="ARBA00022827"/>
    </source>
</evidence>
<evidence type="ECO:0000256" key="4">
    <source>
        <dbReference type="PIRSR" id="PIRSR625650-1"/>
    </source>
</evidence>
<feature type="binding site" evidence="6">
    <location>
        <begin position="116"/>
        <end position="122"/>
    </location>
    <ligand>
        <name>FAD</name>
        <dbReference type="ChEBI" id="CHEBI:57692"/>
    </ligand>
</feature>
<dbReference type="Proteomes" id="UP000275663">
    <property type="component" value="Chromosome"/>
</dbReference>
<dbReference type="Pfam" id="PF01565">
    <property type="entry name" value="FAD_binding_4"/>
    <property type="match status" value="1"/>
</dbReference>
<dbReference type="InterPro" id="IPR016167">
    <property type="entry name" value="FAD-bd_PCMH_sub1"/>
</dbReference>
<keyword evidence="3 6" id="KW-0274">FAD</keyword>
<accession>A0A3Q9BP05</accession>
<feature type="binding site" evidence="6">
    <location>
        <begin position="197"/>
        <end position="200"/>
    </location>
    <ligand>
        <name>FAD</name>
        <dbReference type="ChEBI" id="CHEBI:57692"/>
    </ligand>
</feature>
<evidence type="ECO:0000313" key="10">
    <source>
        <dbReference type="Proteomes" id="UP000275663"/>
    </source>
</evidence>
<evidence type="ECO:0000256" key="1">
    <source>
        <dbReference type="ARBA" id="ARBA00008000"/>
    </source>
</evidence>
<feature type="binding site" evidence="5">
    <location>
        <position position="387"/>
    </location>
    <ligand>
        <name>substrate</name>
    </ligand>
</feature>
<dbReference type="GO" id="GO:0071949">
    <property type="term" value="F:FAD binding"/>
    <property type="evidence" value="ECO:0007669"/>
    <property type="project" value="InterPro"/>
</dbReference>
<evidence type="ECO:0000256" key="7">
    <source>
        <dbReference type="PIRSR" id="PIRSR625650-4"/>
    </source>
</evidence>
<dbReference type="EMBL" id="CP034464">
    <property type="protein sequence ID" value="AZP11253.1"/>
    <property type="molecule type" value="Genomic_DNA"/>
</dbReference>
<gene>
    <name evidence="9" type="ORF">EJN92_04075</name>
</gene>
<evidence type="ECO:0000313" key="9">
    <source>
        <dbReference type="EMBL" id="AZP11253.1"/>
    </source>
</evidence>
<sequence>MRRWNGWGDDSINFAINDDALAFLQQRIGQGQAVSDASLAQACSAVPASRLPPHPLVETGAEVRMRNSLGQSLPDWLKLRYGRIDSFPDGVAFPESGEQVRSLLNYAQACGATVIPYGGGTSVVGHLSVPHGQVPVLSMNMSRLSGLINLDKTAQLARFGAGVFGPDLEAQLRAQGYTLGHFPQSFEYSSLGGWIVTRSSGQQSLRYGRIEQLFAGGRLEAPSGRLDIPTFPASAAGSDLREMVLGSEGRIGILTEAVVRVTPLPEREVFHAVFFPDWDAAQEAIRMIAQAKLPLSMLRLSNATETLTTLTLAGHKKLIGALETYLGWRGCKDQKCLLMLGASGHKATVAHAIKMALQIARQQQGVPVGQAMGQKWKQNRFRSVYLRNSLWQQGYAIDTVETACDWPKVKGMMLTVEQAATEALAECGERVHTYTHLSHVYAQGASVYTTFAYRLSGNYEQDLARWQNLKTAVCEAIVSGGGTISHQHGVGTDHAPYLSAEKGEFGIAAMRHLYTHFDPDGMMNPGKLLPPELAEFK</sequence>
<comment type="similarity">
    <text evidence="1">Belongs to the FAD-binding oxidoreductase/transferase type 4 family.</text>
</comment>
<dbReference type="Gene3D" id="3.30.70.3450">
    <property type="match status" value="1"/>
</dbReference>
<dbReference type="SUPFAM" id="SSF56176">
    <property type="entry name" value="FAD-binding/transporter-associated domain-like"/>
    <property type="match status" value="1"/>
</dbReference>
<name>A0A3Q9BP05_9BURK</name>
<organism evidence="9 10">
    <name type="scientific">Undibacterium parvum</name>
    <dbReference type="NCBI Taxonomy" id="401471"/>
    <lineage>
        <taxon>Bacteria</taxon>
        <taxon>Pseudomonadati</taxon>
        <taxon>Pseudomonadota</taxon>
        <taxon>Betaproteobacteria</taxon>
        <taxon>Burkholderiales</taxon>
        <taxon>Oxalobacteraceae</taxon>
        <taxon>Undibacterium</taxon>
    </lineage>
</organism>
<keyword evidence="2" id="KW-0285">Flavoprotein</keyword>
<dbReference type="KEGG" id="upv:EJN92_04075"/>
<dbReference type="PANTHER" id="PTHR46568">
    <property type="entry name" value="ALKYLDIHYDROXYACETONEPHOSPHATE SYNTHASE, PEROXISOMAL"/>
    <property type="match status" value="1"/>
</dbReference>
<dbReference type="Gene3D" id="3.30.300.330">
    <property type="match status" value="1"/>
</dbReference>
<dbReference type="Gene3D" id="3.30.465.10">
    <property type="match status" value="1"/>
</dbReference>
<comment type="cofactor">
    <cofactor evidence="6">
        <name>FAD</name>
        <dbReference type="ChEBI" id="CHEBI:57692"/>
    </cofactor>
</comment>
<dbReference type="SUPFAM" id="SSF55103">
    <property type="entry name" value="FAD-linked oxidases, C-terminal domain"/>
    <property type="match status" value="1"/>
</dbReference>
<feature type="active site" description="Proton donor/acceptor" evidence="4">
    <location>
        <position position="448"/>
    </location>
</feature>
<dbReference type="Gene3D" id="3.30.43.10">
    <property type="entry name" value="Uridine Diphospho-n-acetylenolpyruvylglucosamine Reductase, domain 2"/>
    <property type="match status" value="1"/>
</dbReference>